<gene>
    <name evidence="2" type="ORF">QR680_000218</name>
</gene>
<comment type="caution">
    <text evidence="2">The sequence shown here is derived from an EMBL/GenBank/DDBJ whole genome shotgun (WGS) entry which is preliminary data.</text>
</comment>
<feature type="signal peptide" evidence="1">
    <location>
        <begin position="1"/>
        <end position="24"/>
    </location>
</feature>
<sequence length="85" mass="9520">MQSLLLQAVTLVCIMTMMANTADAKPGHVLIRRTPTEFNSLLSELKSKGIAGRMRFGKRESAVVSSPDHTLDPDIYSPDRYIWLQ</sequence>
<reference evidence="2" key="1">
    <citation type="submission" date="2023-06" db="EMBL/GenBank/DDBJ databases">
        <title>Genomic analysis of the entomopathogenic nematode Steinernema hermaphroditum.</title>
        <authorList>
            <person name="Schwarz E.M."/>
            <person name="Heppert J.K."/>
            <person name="Baniya A."/>
            <person name="Schwartz H.T."/>
            <person name="Tan C.-H."/>
            <person name="Antoshechkin I."/>
            <person name="Sternberg P.W."/>
            <person name="Goodrich-Blair H."/>
            <person name="Dillman A.R."/>
        </authorList>
    </citation>
    <scope>NUCLEOTIDE SEQUENCE</scope>
    <source>
        <strain evidence="2">PS9179</strain>
        <tissue evidence="2">Whole animal</tissue>
    </source>
</reference>
<name>A0AA39LDQ9_9BILA</name>
<proteinExistence type="predicted"/>
<accession>A0AA39LDQ9</accession>
<protein>
    <submittedName>
        <fullName evidence="2">Uncharacterized protein</fullName>
    </submittedName>
</protein>
<dbReference type="EMBL" id="JAUCMV010000005">
    <property type="protein sequence ID" value="KAK0393452.1"/>
    <property type="molecule type" value="Genomic_DNA"/>
</dbReference>
<dbReference type="Proteomes" id="UP001175271">
    <property type="component" value="Unassembled WGS sequence"/>
</dbReference>
<feature type="chain" id="PRO_5041461026" evidence="1">
    <location>
        <begin position="25"/>
        <end position="85"/>
    </location>
</feature>
<organism evidence="2 3">
    <name type="scientific">Steinernema hermaphroditum</name>
    <dbReference type="NCBI Taxonomy" id="289476"/>
    <lineage>
        <taxon>Eukaryota</taxon>
        <taxon>Metazoa</taxon>
        <taxon>Ecdysozoa</taxon>
        <taxon>Nematoda</taxon>
        <taxon>Chromadorea</taxon>
        <taxon>Rhabditida</taxon>
        <taxon>Tylenchina</taxon>
        <taxon>Panagrolaimomorpha</taxon>
        <taxon>Strongyloidoidea</taxon>
        <taxon>Steinernematidae</taxon>
        <taxon>Steinernema</taxon>
    </lineage>
</organism>
<keyword evidence="3" id="KW-1185">Reference proteome</keyword>
<evidence type="ECO:0000256" key="1">
    <source>
        <dbReference type="SAM" id="SignalP"/>
    </source>
</evidence>
<keyword evidence="1" id="KW-0732">Signal</keyword>
<dbReference type="AlphaFoldDB" id="A0AA39LDQ9"/>
<evidence type="ECO:0000313" key="3">
    <source>
        <dbReference type="Proteomes" id="UP001175271"/>
    </source>
</evidence>
<evidence type="ECO:0000313" key="2">
    <source>
        <dbReference type="EMBL" id="KAK0393452.1"/>
    </source>
</evidence>